<name>A0A4P9WYF9_9FUNG</name>
<dbReference type="PROSITE" id="PS00141">
    <property type="entry name" value="ASP_PROTEASE"/>
    <property type="match status" value="1"/>
</dbReference>
<dbReference type="CDD" id="cd00303">
    <property type="entry name" value="retropepsin_like"/>
    <property type="match status" value="1"/>
</dbReference>
<keyword evidence="1" id="KW-0064">Aspartyl protease</keyword>
<sequence>MDPTGSDSDDSARVAAVQYAAVAAAPRSFHRPPRVPFDGDFKAAKVWKRRFEILLRGWPEDAKLQAILESFEGPAKTWIDHIIETTEILTFDVVWSKVKAQWPDVEELPTLNLVEDMKRIQQKGGENVDVYAQRLLLYLSQEAGETEGDLSKPFFAKLFLSGLLPSTREKTRDLLLSADLARAYREYLPMARKAQFIVGHPAERSGNPIQNQRHFSGPHQPPRALAQANTTPRASTSVDDITGRFKDLKVSYCRRCDRQHEHGYCPSVTCHSCREVGHYANECPSRRNTKTEGVNAVYLVDEDDADLIAAVAKRAAVPVELPNEPKRMRPVQPGEASSSMAHREIQSQQGQATSAADNARILRARTAVQQETRESTPPQDVPFAADSTGKSGGIDKYGLRKIGLSEGQEDLDIVELIQKQHINIPLSQFLAVAPGPRKHFAKMLSPLKKELQTKENDNEVPVLSVQGRKHALPRVNLSVGGHITRVLFDTGSEINVMSLTFWKRVATPSQSLQDVGGLRMQMGDGHRSDNLGSTPPVPILLGSRVVHLQFVVFENASTDVLVGWNTMKNLSLHVNTTKNKLVSSNDSNAFELPLSPDADCDDLMDQPTCVYHVQCASPDSTEDY</sequence>
<organism evidence="5 6">
    <name type="scientific">Caulochytrium protostelioides</name>
    <dbReference type="NCBI Taxonomy" id="1555241"/>
    <lineage>
        <taxon>Eukaryota</taxon>
        <taxon>Fungi</taxon>
        <taxon>Fungi incertae sedis</taxon>
        <taxon>Chytridiomycota</taxon>
        <taxon>Chytridiomycota incertae sedis</taxon>
        <taxon>Chytridiomycetes</taxon>
        <taxon>Caulochytriales</taxon>
        <taxon>Caulochytriaceae</taxon>
        <taxon>Caulochytrium</taxon>
    </lineage>
</organism>
<feature type="region of interest" description="Disordered" evidence="3">
    <location>
        <begin position="368"/>
        <end position="389"/>
    </location>
</feature>
<keyword evidence="2" id="KW-0863">Zinc-finger</keyword>
<dbReference type="SUPFAM" id="SSF57756">
    <property type="entry name" value="Retrovirus zinc finger-like domains"/>
    <property type="match status" value="1"/>
</dbReference>
<dbReference type="GO" id="GO:0006508">
    <property type="term" value="P:proteolysis"/>
    <property type="evidence" value="ECO:0007669"/>
    <property type="project" value="InterPro"/>
</dbReference>
<dbReference type="Gene3D" id="4.10.60.10">
    <property type="entry name" value="Zinc finger, CCHC-type"/>
    <property type="match status" value="1"/>
</dbReference>
<dbReference type="GO" id="GO:0008270">
    <property type="term" value="F:zinc ion binding"/>
    <property type="evidence" value="ECO:0007669"/>
    <property type="project" value="UniProtKB-KW"/>
</dbReference>
<dbReference type="SMART" id="SM00343">
    <property type="entry name" value="ZnF_C2HC"/>
    <property type="match status" value="1"/>
</dbReference>
<keyword evidence="1" id="KW-0645">Protease</keyword>
<feature type="domain" description="CCHC-type" evidence="4">
    <location>
        <begin position="270"/>
        <end position="285"/>
    </location>
</feature>
<dbReference type="SUPFAM" id="SSF50630">
    <property type="entry name" value="Acid proteases"/>
    <property type="match status" value="1"/>
</dbReference>
<dbReference type="GO" id="GO:0003676">
    <property type="term" value="F:nucleic acid binding"/>
    <property type="evidence" value="ECO:0007669"/>
    <property type="project" value="InterPro"/>
</dbReference>
<dbReference type="EMBL" id="ML009837">
    <property type="protein sequence ID" value="RKO96550.1"/>
    <property type="molecule type" value="Genomic_DNA"/>
</dbReference>
<evidence type="ECO:0000256" key="3">
    <source>
        <dbReference type="SAM" id="MobiDB-lite"/>
    </source>
</evidence>
<reference evidence="6" key="1">
    <citation type="journal article" date="2018" name="Nat. Microbiol.">
        <title>Leveraging single-cell genomics to expand the fungal tree of life.</title>
        <authorList>
            <person name="Ahrendt S.R."/>
            <person name="Quandt C.A."/>
            <person name="Ciobanu D."/>
            <person name="Clum A."/>
            <person name="Salamov A."/>
            <person name="Andreopoulos B."/>
            <person name="Cheng J.F."/>
            <person name="Woyke T."/>
            <person name="Pelin A."/>
            <person name="Henrissat B."/>
            <person name="Reynolds N.K."/>
            <person name="Benny G.L."/>
            <person name="Smith M.E."/>
            <person name="James T.Y."/>
            <person name="Grigoriev I.V."/>
        </authorList>
    </citation>
    <scope>NUCLEOTIDE SEQUENCE [LARGE SCALE GENOMIC DNA]</scope>
    <source>
        <strain evidence="6">ATCC 52028</strain>
    </source>
</reference>
<keyword evidence="2" id="KW-0862">Zinc</keyword>
<dbReference type="GO" id="GO:0004190">
    <property type="term" value="F:aspartic-type endopeptidase activity"/>
    <property type="evidence" value="ECO:0007669"/>
    <property type="project" value="UniProtKB-KW"/>
</dbReference>
<dbReference type="InterPro" id="IPR001969">
    <property type="entry name" value="Aspartic_peptidase_AS"/>
</dbReference>
<dbReference type="Gene3D" id="2.40.70.10">
    <property type="entry name" value="Acid Proteases"/>
    <property type="match status" value="1"/>
</dbReference>
<evidence type="ECO:0000256" key="1">
    <source>
        <dbReference type="ARBA" id="ARBA00022750"/>
    </source>
</evidence>
<dbReference type="AlphaFoldDB" id="A0A4P9WYF9"/>
<proteinExistence type="predicted"/>
<evidence type="ECO:0000313" key="5">
    <source>
        <dbReference type="EMBL" id="RKO96550.1"/>
    </source>
</evidence>
<feature type="compositionally biased region" description="Polar residues" evidence="3">
    <location>
        <begin position="227"/>
        <end position="238"/>
    </location>
</feature>
<feature type="compositionally biased region" description="Polar residues" evidence="3">
    <location>
        <begin position="368"/>
        <end position="378"/>
    </location>
</feature>
<dbReference type="InterPro" id="IPR001878">
    <property type="entry name" value="Znf_CCHC"/>
</dbReference>
<keyword evidence="1" id="KW-0378">Hydrolase</keyword>
<dbReference type="InterPro" id="IPR036875">
    <property type="entry name" value="Znf_CCHC_sf"/>
</dbReference>
<accession>A0A4P9WYF9</accession>
<evidence type="ECO:0000313" key="6">
    <source>
        <dbReference type="Proteomes" id="UP000268535"/>
    </source>
</evidence>
<dbReference type="InterPro" id="IPR021109">
    <property type="entry name" value="Peptidase_aspartic_dom_sf"/>
</dbReference>
<feature type="region of interest" description="Disordered" evidence="3">
    <location>
        <begin position="202"/>
        <end position="238"/>
    </location>
</feature>
<dbReference type="PROSITE" id="PS50158">
    <property type="entry name" value="ZF_CCHC"/>
    <property type="match status" value="1"/>
</dbReference>
<gene>
    <name evidence="5" type="ORF">CAUPRSCDRAFT_11757</name>
</gene>
<keyword evidence="2" id="KW-0479">Metal-binding</keyword>
<evidence type="ECO:0000259" key="4">
    <source>
        <dbReference type="PROSITE" id="PS50158"/>
    </source>
</evidence>
<dbReference type="Pfam" id="PF00098">
    <property type="entry name" value="zf-CCHC"/>
    <property type="match status" value="1"/>
</dbReference>
<evidence type="ECO:0000256" key="2">
    <source>
        <dbReference type="PROSITE-ProRule" id="PRU00047"/>
    </source>
</evidence>
<protein>
    <recommendedName>
        <fullName evidence="4">CCHC-type domain-containing protein</fullName>
    </recommendedName>
</protein>
<dbReference type="Proteomes" id="UP000268535">
    <property type="component" value="Unassembled WGS sequence"/>
</dbReference>